<keyword evidence="15" id="KW-1185">Reference proteome</keyword>
<sequence length="449" mass="49275">MRDLTKGSEGKHILLFAIPMLLGNLFQALYNTVDSIWVGQIVGSNGLAAVAVSFPIIFMLISLVMGLTMGVTIIISQYYGAKDMDNVKRTIDNTLLMLLVASFVTTIIGLLLSKKILILIDTPDVILHQATVYLNIMFAGMIFMYGYNGLSAILRGMGDSKTPLYFLIVATVVNIILDPIFIYVLKLGVAGAAYATVISQGISFVMGFVYLYRKHDIFRLKFKDLRFDKGIMGLIFKIGFPMAIQQTLVSVAGVFLNAIINRFGADAMAAFGAASRVESFIFMPTMSISMAVSSFTGQNLGAGKIDRVKRGFNAAMLMGVVLSLFTLFITQVIPKYLILLFTNNQTVVGLGVQYLKILGLFYCAFTFMFVSNGVVRGSGDTLVAMIITLVALWFVRIPLANMLSRRIGLVGVWYAIGIGFLVGMTLSLSYYFSGRWKNKAIVKPSLEEI</sequence>
<proteinExistence type="inferred from homology"/>
<evidence type="ECO:0000256" key="2">
    <source>
        <dbReference type="ARBA" id="ARBA00004651"/>
    </source>
</evidence>
<keyword evidence="11 13" id="KW-0472">Membrane</keyword>
<dbReference type="eggNOG" id="COG0534">
    <property type="taxonomic scope" value="Bacteria"/>
</dbReference>
<dbReference type="InterPro" id="IPR002528">
    <property type="entry name" value="MATE_fam"/>
</dbReference>
<dbReference type="GO" id="GO:0006811">
    <property type="term" value="P:monoatomic ion transport"/>
    <property type="evidence" value="ECO:0007669"/>
    <property type="project" value="UniProtKB-KW"/>
</dbReference>
<evidence type="ECO:0000256" key="10">
    <source>
        <dbReference type="ARBA" id="ARBA00023065"/>
    </source>
</evidence>
<dbReference type="Proteomes" id="UP000007652">
    <property type="component" value="Unassembled WGS sequence"/>
</dbReference>
<organism evidence="14 15">
    <name type="scientific">Caloramator australicus RC3</name>
    <dbReference type="NCBI Taxonomy" id="857293"/>
    <lineage>
        <taxon>Bacteria</taxon>
        <taxon>Bacillati</taxon>
        <taxon>Bacillota</taxon>
        <taxon>Clostridia</taxon>
        <taxon>Eubacteriales</taxon>
        <taxon>Clostridiaceae</taxon>
        <taxon>Caloramator</taxon>
    </lineage>
</organism>
<evidence type="ECO:0000256" key="6">
    <source>
        <dbReference type="ARBA" id="ARBA00022449"/>
    </source>
</evidence>
<evidence type="ECO:0000313" key="14">
    <source>
        <dbReference type="EMBL" id="CCC57952.1"/>
    </source>
</evidence>
<evidence type="ECO:0000256" key="12">
    <source>
        <dbReference type="ARBA" id="ARBA00031636"/>
    </source>
</evidence>
<keyword evidence="8 13" id="KW-0812">Transmembrane</keyword>
<dbReference type="Pfam" id="PF01554">
    <property type="entry name" value="MatE"/>
    <property type="match status" value="2"/>
</dbReference>
<reference evidence="14 15" key="1">
    <citation type="journal article" date="2011" name="J. Bacteriol.">
        <title>Draft genome sequence of Caloramator australicus strain RC3T, a thermoanaerobe from the Great Artesian Basin of Australia.</title>
        <authorList>
            <person name="Ogg C.D."/>
            <person name="Patel B.K.C."/>
        </authorList>
    </citation>
    <scope>NUCLEOTIDE SEQUENCE [LARGE SCALE GENOMIC DNA]</scope>
    <source>
        <strain evidence="14 15">RC3</strain>
    </source>
</reference>
<dbReference type="RefSeq" id="WP_008907675.1">
    <property type="nucleotide sequence ID" value="NZ_CAKP01000010.1"/>
</dbReference>
<dbReference type="GO" id="GO:0015297">
    <property type="term" value="F:antiporter activity"/>
    <property type="evidence" value="ECO:0007669"/>
    <property type="project" value="UniProtKB-KW"/>
</dbReference>
<keyword evidence="6" id="KW-0050">Antiport</keyword>
<dbReference type="PIRSF" id="PIRSF006603">
    <property type="entry name" value="DinF"/>
    <property type="match status" value="1"/>
</dbReference>
<feature type="transmembrane region" description="Helical" evidence="13">
    <location>
        <begin position="95"/>
        <end position="112"/>
    </location>
</feature>
<feature type="transmembrane region" description="Helical" evidence="13">
    <location>
        <begin position="353"/>
        <end position="375"/>
    </location>
</feature>
<evidence type="ECO:0000256" key="5">
    <source>
        <dbReference type="ARBA" id="ARBA00022448"/>
    </source>
</evidence>
<dbReference type="OrthoDB" id="9776324at2"/>
<comment type="similarity">
    <text evidence="3">Belongs to the multi antimicrobial extrusion (MATE) (TC 2.A.66.1) family.</text>
</comment>
<evidence type="ECO:0000256" key="8">
    <source>
        <dbReference type="ARBA" id="ARBA00022692"/>
    </source>
</evidence>
<dbReference type="GO" id="GO:0005886">
    <property type="term" value="C:plasma membrane"/>
    <property type="evidence" value="ECO:0007669"/>
    <property type="project" value="UniProtKB-SubCell"/>
</dbReference>
<dbReference type="InterPro" id="IPR050222">
    <property type="entry name" value="MATE_MdtK"/>
</dbReference>
<dbReference type="NCBIfam" id="TIGR00797">
    <property type="entry name" value="matE"/>
    <property type="match status" value="1"/>
</dbReference>
<evidence type="ECO:0000256" key="3">
    <source>
        <dbReference type="ARBA" id="ARBA00010199"/>
    </source>
</evidence>
<dbReference type="STRING" id="857293.CAAU_0303"/>
<dbReference type="InterPro" id="IPR048279">
    <property type="entry name" value="MdtK-like"/>
</dbReference>
<dbReference type="PANTHER" id="PTHR43298:SF2">
    <property type="entry name" value="FMN_FAD EXPORTER YEEO-RELATED"/>
    <property type="match status" value="1"/>
</dbReference>
<keyword evidence="5" id="KW-0813">Transport</keyword>
<feature type="transmembrane region" description="Helical" evidence="13">
    <location>
        <begin position="164"/>
        <end position="185"/>
    </location>
</feature>
<feature type="transmembrane region" description="Helical" evidence="13">
    <location>
        <begin position="234"/>
        <end position="260"/>
    </location>
</feature>
<feature type="transmembrane region" description="Helical" evidence="13">
    <location>
        <begin position="191"/>
        <end position="213"/>
    </location>
</feature>
<protein>
    <recommendedName>
        <fullName evidence="4">Probable multidrug resistance protein NorM</fullName>
    </recommendedName>
    <alternativeName>
        <fullName evidence="12">Multidrug-efflux transporter</fullName>
    </alternativeName>
</protein>
<accession>G0V4B2</accession>
<name>G0V4B2_9CLOT</name>
<keyword evidence="7" id="KW-1003">Cell membrane</keyword>
<feature type="transmembrane region" description="Helical" evidence="13">
    <location>
        <begin position="312"/>
        <end position="333"/>
    </location>
</feature>
<feature type="transmembrane region" description="Helical" evidence="13">
    <location>
        <begin position="280"/>
        <end position="300"/>
    </location>
</feature>
<evidence type="ECO:0000313" key="15">
    <source>
        <dbReference type="Proteomes" id="UP000007652"/>
    </source>
</evidence>
<keyword evidence="10" id="KW-0406">Ion transport</keyword>
<evidence type="ECO:0000256" key="1">
    <source>
        <dbReference type="ARBA" id="ARBA00003408"/>
    </source>
</evidence>
<feature type="transmembrane region" description="Helical" evidence="13">
    <location>
        <begin position="50"/>
        <end position="75"/>
    </location>
</feature>
<evidence type="ECO:0000256" key="13">
    <source>
        <dbReference type="SAM" id="Phobius"/>
    </source>
</evidence>
<feature type="transmembrane region" description="Helical" evidence="13">
    <location>
        <begin position="132"/>
        <end position="152"/>
    </location>
</feature>
<comment type="caution">
    <text evidence="14">The sequence shown here is derived from an EMBL/GenBank/DDBJ whole genome shotgun (WGS) entry which is preliminary data.</text>
</comment>
<comment type="function">
    <text evidence="1">Multidrug efflux pump.</text>
</comment>
<dbReference type="CDD" id="cd13138">
    <property type="entry name" value="MATE_yoeA_like"/>
    <property type="match status" value="1"/>
</dbReference>
<feature type="transmembrane region" description="Helical" evidence="13">
    <location>
        <begin position="12"/>
        <end position="30"/>
    </location>
</feature>
<dbReference type="PANTHER" id="PTHR43298">
    <property type="entry name" value="MULTIDRUG RESISTANCE PROTEIN NORM-RELATED"/>
    <property type="match status" value="1"/>
</dbReference>
<dbReference type="EMBL" id="CAKP01000010">
    <property type="protein sequence ID" value="CCC57952.1"/>
    <property type="molecule type" value="Genomic_DNA"/>
</dbReference>
<feature type="transmembrane region" description="Helical" evidence="13">
    <location>
        <begin position="411"/>
        <end position="433"/>
    </location>
</feature>
<evidence type="ECO:0000256" key="9">
    <source>
        <dbReference type="ARBA" id="ARBA00022989"/>
    </source>
</evidence>
<comment type="subcellular location">
    <subcellularLocation>
        <location evidence="2">Cell membrane</location>
        <topology evidence="2">Multi-pass membrane protein</topology>
    </subcellularLocation>
</comment>
<dbReference type="AlphaFoldDB" id="G0V4B2"/>
<feature type="transmembrane region" description="Helical" evidence="13">
    <location>
        <begin position="382"/>
        <end position="399"/>
    </location>
</feature>
<keyword evidence="9 13" id="KW-1133">Transmembrane helix</keyword>
<gene>
    <name evidence="14" type="ORF">CAAU_0303</name>
</gene>
<dbReference type="GO" id="GO:0042910">
    <property type="term" value="F:xenobiotic transmembrane transporter activity"/>
    <property type="evidence" value="ECO:0007669"/>
    <property type="project" value="InterPro"/>
</dbReference>
<evidence type="ECO:0000256" key="11">
    <source>
        <dbReference type="ARBA" id="ARBA00023136"/>
    </source>
</evidence>
<evidence type="ECO:0000256" key="7">
    <source>
        <dbReference type="ARBA" id="ARBA00022475"/>
    </source>
</evidence>
<evidence type="ECO:0000256" key="4">
    <source>
        <dbReference type="ARBA" id="ARBA00020268"/>
    </source>
</evidence>